<evidence type="ECO:0000313" key="3">
    <source>
        <dbReference type="Proteomes" id="UP001519325"/>
    </source>
</evidence>
<protein>
    <recommendedName>
        <fullName evidence="4">YceI family protein</fullName>
    </recommendedName>
</protein>
<accession>A0ABS4QQ60</accession>
<feature type="region of interest" description="Disordered" evidence="1">
    <location>
        <begin position="1"/>
        <end position="30"/>
    </location>
</feature>
<dbReference type="RefSeq" id="WP_209897035.1">
    <property type="nucleotide sequence ID" value="NZ_JAGGMR010000001.1"/>
</dbReference>
<dbReference type="EMBL" id="JAGGMR010000001">
    <property type="protein sequence ID" value="MBP2193834.1"/>
    <property type="molecule type" value="Genomic_DNA"/>
</dbReference>
<reference evidence="2 3" key="1">
    <citation type="submission" date="2021-03" db="EMBL/GenBank/DDBJ databases">
        <title>Sequencing the genomes of 1000 actinobacteria strains.</title>
        <authorList>
            <person name="Klenk H.-P."/>
        </authorList>
    </citation>
    <scope>NUCLEOTIDE SEQUENCE [LARGE SCALE GENOMIC DNA]</scope>
    <source>
        <strain evidence="2 3">DSM 45516</strain>
    </source>
</reference>
<gene>
    <name evidence="2" type="ORF">BJ987_006735</name>
</gene>
<evidence type="ECO:0000313" key="2">
    <source>
        <dbReference type="EMBL" id="MBP2193834.1"/>
    </source>
</evidence>
<sequence length="110" mass="11836">MNRDTLPNPVATGRLQWLSGSRRPGPPPGPVFTAKALPGITTIRLHDVLLSIHIERTGQISAEGELVQVGFLIPTLADPHLYPGAGWTILRGLRPVAELSIKAVLIKASY</sequence>
<organism evidence="2 3">
    <name type="scientific">Nocardia goodfellowii</name>
    <dbReference type="NCBI Taxonomy" id="882446"/>
    <lineage>
        <taxon>Bacteria</taxon>
        <taxon>Bacillati</taxon>
        <taxon>Actinomycetota</taxon>
        <taxon>Actinomycetes</taxon>
        <taxon>Mycobacteriales</taxon>
        <taxon>Nocardiaceae</taxon>
        <taxon>Nocardia</taxon>
    </lineage>
</organism>
<comment type="caution">
    <text evidence="2">The sequence shown here is derived from an EMBL/GenBank/DDBJ whole genome shotgun (WGS) entry which is preliminary data.</text>
</comment>
<evidence type="ECO:0008006" key="4">
    <source>
        <dbReference type="Google" id="ProtNLM"/>
    </source>
</evidence>
<dbReference type="Proteomes" id="UP001519325">
    <property type="component" value="Unassembled WGS sequence"/>
</dbReference>
<proteinExistence type="predicted"/>
<name>A0ABS4QQ60_9NOCA</name>
<evidence type="ECO:0000256" key="1">
    <source>
        <dbReference type="SAM" id="MobiDB-lite"/>
    </source>
</evidence>
<keyword evidence="3" id="KW-1185">Reference proteome</keyword>